<feature type="active site" description="Glycyl thioester intermediate" evidence="5">
    <location>
        <position position="339"/>
    </location>
</feature>
<dbReference type="Gene3D" id="3.90.1750.10">
    <property type="entry name" value="Hect, E3 ligase catalytic domains"/>
    <property type="match status" value="1"/>
</dbReference>
<comment type="catalytic activity">
    <reaction evidence="1">
        <text>S-ubiquitinyl-[E2 ubiquitin-conjugating enzyme]-L-cysteine + [acceptor protein]-L-lysine = [E2 ubiquitin-conjugating enzyme]-L-cysteine + N(6)-ubiquitinyl-[acceptor protein]-L-lysine.</text>
        <dbReference type="EC" id="2.3.2.26"/>
    </reaction>
</comment>
<keyword evidence="4 5" id="KW-0833">Ubl conjugation pathway</keyword>
<dbReference type="PANTHER" id="PTHR45700:SF2">
    <property type="entry name" value="UBIQUITIN-PROTEIN LIGASE E3C"/>
    <property type="match status" value="1"/>
</dbReference>
<evidence type="ECO:0000313" key="7">
    <source>
        <dbReference type="EMBL" id="CAD9137690.1"/>
    </source>
</evidence>
<dbReference type="SMART" id="SM00119">
    <property type="entry name" value="HECTc"/>
    <property type="match status" value="1"/>
</dbReference>
<dbReference type="Pfam" id="PF00632">
    <property type="entry name" value="HECT"/>
    <property type="match status" value="1"/>
</dbReference>
<accession>A0A7S1MQ61</accession>
<dbReference type="EMBL" id="HBGF01038762">
    <property type="protein sequence ID" value="CAD9137690.1"/>
    <property type="molecule type" value="Transcribed_RNA"/>
</dbReference>
<dbReference type="EC" id="2.3.2.26" evidence="2"/>
<dbReference type="InterPro" id="IPR035983">
    <property type="entry name" value="Hect_E3_ubiquitin_ligase"/>
</dbReference>
<dbReference type="AlphaFoldDB" id="A0A7S1MQ61"/>
<dbReference type="InterPro" id="IPR000569">
    <property type="entry name" value="HECT_dom"/>
</dbReference>
<organism evidence="7">
    <name type="scientific">Neobodo designis</name>
    <name type="common">Flagellated protozoan</name>
    <name type="synonym">Bodo designis</name>
    <dbReference type="NCBI Taxonomy" id="312471"/>
    <lineage>
        <taxon>Eukaryota</taxon>
        <taxon>Discoba</taxon>
        <taxon>Euglenozoa</taxon>
        <taxon>Kinetoplastea</taxon>
        <taxon>Metakinetoplastina</taxon>
        <taxon>Neobodonida</taxon>
        <taxon>Neobodo</taxon>
    </lineage>
</organism>
<dbReference type="GO" id="GO:0000209">
    <property type="term" value="P:protein polyubiquitination"/>
    <property type="evidence" value="ECO:0007669"/>
    <property type="project" value="InterPro"/>
</dbReference>
<evidence type="ECO:0000256" key="3">
    <source>
        <dbReference type="ARBA" id="ARBA00022679"/>
    </source>
</evidence>
<dbReference type="GO" id="GO:0061630">
    <property type="term" value="F:ubiquitin protein ligase activity"/>
    <property type="evidence" value="ECO:0007669"/>
    <property type="project" value="UniProtKB-EC"/>
</dbReference>
<evidence type="ECO:0000256" key="2">
    <source>
        <dbReference type="ARBA" id="ARBA00012485"/>
    </source>
</evidence>
<evidence type="ECO:0000259" key="6">
    <source>
        <dbReference type="PROSITE" id="PS50237"/>
    </source>
</evidence>
<keyword evidence="3" id="KW-0808">Transferase</keyword>
<proteinExistence type="predicted"/>
<dbReference type="PROSITE" id="PS50237">
    <property type="entry name" value="HECT"/>
    <property type="match status" value="1"/>
</dbReference>
<evidence type="ECO:0000256" key="1">
    <source>
        <dbReference type="ARBA" id="ARBA00000885"/>
    </source>
</evidence>
<protein>
    <recommendedName>
        <fullName evidence="2">HECT-type E3 ubiquitin transferase</fullName>
        <ecNumber evidence="2">2.3.2.26</ecNumber>
    </recommendedName>
</protein>
<gene>
    <name evidence="7" type="ORF">NDES1114_LOCUS25933</name>
</gene>
<dbReference type="InterPro" id="IPR044611">
    <property type="entry name" value="E3A/B/C-like"/>
</dbReference>
<dbReference type="PANTHER" id="PTHR45700">
    <property type="entry name" value="UBIQUITIN-PROTEIN LIGASE E3C"/>
    <property type="match status" value="1"/>
</dbReference>
<sequence>MMQRSAARTSLRVRRHHEFEDAFAELYEHPRQIATVHDVRFKDDANREEMGYGQGVLRDFIHAAVEGGFRPHCGLFTEDPETKTLHVLPYANPVPEEGDARPRFAFLGRLLGRAIQDGVLVDVPLPGYLRNGLLGRQNGFADLLSYDAGLYRHLCALRSGHYTEEQLEAMELTFTHSEQHLGQTFEVPLVHGGETTRVTRANALEYCHLLTDYLLNRRCGRQVRALQAGLFEVVPRERLKIFNAEELQTLIRGQENDIPLDVDDWRAHTHYSRWDANDPGIEVFWAAIRSMAPHEQRAVLKFATSAGRAPLLGFAQLQPVFTLERSGNNESYLPTAATCMCALRIPRYSTPEVAKTKLLQAATQCDTFEMS</sequence>
<dbReference type="SUPFAM" id="SSF56204">
    <property type="entry name" value="Hect, E3 ligase catalytic domain"/>
    <property type="match status" value="1"/>
</dbReference>
<dbReference type="Gene3D" id="3.30.2160.10">
    <property type="entry name" value="Hect, E3 ligase catalytic domain"/>
    <property type="match status" value="1"/>
</dbReference>
<dbReference type="Gene3D" id="3.30.2410.10">
    <property type="entry name" value="Hect, E3 ligase catalytic domain"/>
    <property type="match status" value="1"/>
</dbReference>
<dbReference type="GO" id="GO:0006511">
    <property type="term" value="P:ubiquitin-dependent protein catabolic process"/>
    <property type="evidence" value="ECO:0007669"/>
    <property type="project" value="TreeGrafter"/>
</dbReference>
<feature type="domain" description="HECT" evidence="6">
    <location>
        <begin position="29"/>
        <end position="371"/>
    </location>
</feature>
<evidence type="ECO:0000256" key="5">
    <source>
        <dbReference type="PROSITE-ProRule" id="PRU00104"/>
    </source>
</evidence>
<evidence type="ECO:0000256" key="4">
    <source>
        <dbReference type="ARBA" id="ARBA00022786"/>
    </source>
</evidence>
<name>A0A7S1MQ61_NEODS</name>
<reference evidence="7" key="1">
    <citation type="submission" date="2021-01" db="EMBL/GenBank/DDBJ databases">
        <authorList>
            <person name="Corre E."/>
            <person name="Pelletier E."/>
            <person name="Niang G."/>
            <person name="Scheremetjew M."/>
            <person name="Finn R."/>
            <person name="Kale V."/>
            <person name="Holt S."/>
            <person name="Cochrane G."/>
            <person name="Meng A."/>
            <person name="Brown T."/>
            <person name="Cohen L."/>
        </authorList>
    </citation>
    <scope>NUCLEOTIDE SEQUENCE</scope>
    <source>
        <strain evidence="7">CCAP 1951/1</strain>
    </source>
</reference>